<dbReference type="Pfam" id="PF02777">
    <property type="entry name" value="Sod_Fe_C"/>
    <property type="match status" value="1"/>
</dbReference>
<reference evidence="8 9" key="1">
    <citation type="journal article" date="2014" name="Genome Announc.">
        <title>Draft Genome Sequence of Geobacillus thermopakistaniensis Strain MAS1.</title>
        <authorList>
            <person name="Siddiqui M.A."/>
            <person name="Rashid N."/>
            <person name="Ayyampalayam S."/>
            <person name="Whitman W.B."/>
        </authorList>
    </citation>
    <scope>NUCLEOTIDE SEQUENCE [LARGE SCALE GENOMIC DNA]</scope>
    <source>
        <strain evidence="8 9">MAS1</strain>
    </source>
</reference>
<dbReference type="InterPro" id="IPR050265">
    <property type="entry name" value="Fe/Mn_Superoxide_Dismutase"/>
</dbReference>
<feature type="domain" description="Manganese/iron superoxide dismutase N-terminal" evidence="6">
    <location>
        <begin position="345"/>
        <end position="424"/>
    </location>
</feature>
<comment type="caution">
    <text evidence="8">The sequence shown here is derived from an EMBL/GenBank/DDBJ whole genome shotgun (WGS) entry which is preliminary data.</text>
</comment>
<organism evidence="8 9">
    <name type="scientific">Geobacillus thermopakistaniensis (strain MAS1)</name>
    <dbReference type="NCBI Taxonomy" id="1408282"/>
    <lineage>
        <taxon>Bacteria</taxon>
        <taxon>Bacillati</taxon>
        <taxon>Bacillota</taxon>
        <taxon>Bacilli</taxon>
        <taxon>Bacillales</taxon>
        <taxon>Anoxybacillaceae</taxon>
        <taxon>Geobacillus</taxon>
    </lineage>
</organism>
<dbReference type="PROSITE" id="PS00088">
    <property type="entry name" value="SOD_MN"/>
    <property type="match status" value="1"/>
</dbReference>
<keyword evidence="9" id="KW-1185">Reference proteome</keyword>
<dbReference type="Gene3D" id="3.55.40.20">
    <property type="entry name" value="Iron/manganese superoxide dismutase, C-terminal domain"/>
    <property type="match status" value="1"/>
</dbReference>
<protein>
    <recommendedName>
        <fullName evidence="2">superoxide dismutase</fullName>
        <ecNumber evidence="2">1.15.1.1</ecNumber>
    </recommendedName>
</protein>
<dbReference type="GO" id="GO:0004784">
    <property type="term" value="F:superoxide dismutase activity"/>
    <property type="evidence" value="ECO:0007669"/>
    <property type="project" value="UniProtKB-EC"/>
</dbReference>
<dbReference type="InterPro" id="IPR001189">
    <property type="entry name" value="Mn/Fe_SOD"/>
</dbReference>
<dbReference type="InterPro" id="IPR019831">
    <property type="entry name" value="Mn/Fe_SOD_N"/>
</dbReference>
<keyword evidence="3" id="KW-0479">Metal-binding</keyword>
<dbReference type="Gene3D" id="1.10.287.990">
    <property type="entry name" value="Fe,Mn superoxide dismutase (SOD) domain"/>
    <property type="match status" value="1"/>
</dbReference>
<evidence type="ECO:0000313" key="8">
    <source>
        <dbReference type="EMBL" id="ESU72490.1"/>
    </source>
</evidence>
<evidence type="ECO:0000313" key="9">
    <source>
        <dbReference type="Proteomes" id="UP000018339"/>
    </source>
</evidence>
<feature type="domain" description="Manganese/iron superoxide dismutase C-terminal" evidence="7">
    <location>
        <begin position="432"/>
        <end position="534"/>
    </location>
</feature>
<comment type="similarity">
    <text evidence="1">Belongs to the iron/manganese superoxide dismutase family.</text>
</comment>
<dbReference type="FunFam" id="3.55.40.20:FF:000004">
    <property type="entry name" value="Superoxide dismutase [Fe]"/>
    <property type="match status" value="1"/>
</dbReference>
<dbReference type="AlphaFoldDB" id="A0A7U9P6L3"/>
<evidence type="ECO:0000256" key="4">
    <source>
        <dbReference type="ARBA" id="ARBA00023002"/>
    </source>
</evidence>
<dbReference type="PANTHER" id="PTHR11404:SF6">
    <property type="entry name" value="SUPEROXIDE DISMUTASE [MN], MITOCHONDRIAL"/>
    <property type="match status" value="1"/>
</dbReference>
<evidence type="ECO:0000256" key="3">
    <source>
        <dbReference type="ARBA" id="ARBA00022723"/>
    </source>
</evidence>
<dbReference type="PRINTS" id="PR01703">
    <property type="entry name" value="MNSODISMTASE"/>
</dbReference>
<gene>
    <name evidence="8" type="ORF">T260_07660</name>
</gene>
<dbReference type="InterPro" id="IPR019833">
    <property type="entry name" value="Mn/Fe_SOD_BS"/>
</dbReference>
<evidence type="ECO:0000256" key="5">
    <source>
        <dbReference type="SAM" id="MobiDB-lite"/>
    </source>
</evidence>
<proteinExistence type="inferred from homology"/>
<evidence type="ECO:0000256" key="2">
    <source>
        <dbReference type="ARBA" id="ARBA00012682"/>
    </source>
</evidence>
<dbReference type="SUPFAM" id="SSF46609">
    <property type="entry name" value="Fe,Mn superoxide dismutase (SOD), N-terminal domain"/>
    <property type="match status" value="1"/>
</dbReference>
<dbReference type="Pfam" id="PF00081">
    <property type="entry name" value="Sod_Fe_N"/>
    <property type="match status" value="1"/>
</dbReference>
<evidence type="ECO:0000259" key="7">
    <source>
        <dbReference type="Pfam" id="PF02777"/>
    </source>
</evidence>
<feature type="region of interest" description="Disordered" evidence="5">
    <location>
        <begin position="246"/>
        <end position="285"/>
    </location>
</feature>
<name>A0A7U9P6L3_GEOTM</name>
<dbReference type="PANTHER" id="PTHR11404">
    <property type="entry name" value="SUPEROXIDE DISMUTASE 2"/>
    <property type="match status" value="1"/>
</dbReference>
<dbReference type="EC" id="1.15.1.1" evidence="2"/>
<accession>A0A7U9P6L3</accession>
<keyword evidence="4" id="KW-0560">Oxidoreductase</keyword>
<dbReference type="SUPFAM" id="SSF54719">
    <property type="entry name" value="Fe,Mn superoxide dismutase (SOD), C-terminal domain"/>
    <property type="match status" value="1"/>
</dbReference>
<dbReference type="GO" id="GO:0046872">
    <property type="term" value="F:metal ion binding"/>
    <property type="evidence" value="ECO:0007669"/>
    <property type="project" value="UniProtKB-KW"/>
</dbReference>
<evidence type="ECO:0000256" key="1">
    <source>
        <dbReference type="ARBA" id="ARBA00008714"/>
    </source>
</evidence>
<dbReference type="FunFam" id="1.10.287.990:FF:000001">
    <property type="entry name" value="Superoxide dismutase"/>
    <property type="match status" value="1"/>
</dbReference>
<dbReference type="Proteomes" id="UP000018339">
    <property type="component" value="Unassembled WGS sequence"/>
</dbReference>
<dbReference type="InterPro" id="IPR019832">
    <property type="entry name" value="Mn/Fe_SOD_C"/>
</dbReference>
<sequence length="546" mass="62768">MRLDKETVWCSRRFAKAACLFQKKGGADPKREYVLGQPDFFERFIYGSFADPLQGSITAILFFLAVFSYDDCPRSSMYERPGIWVNADKNDFPMTAYDMANKTGGGFYQMDDQVLFAQYAARVNEWGNQVKETLALRGASTDGASSLLEFIAEHDGEWTEEAVRELQRLADDVYVGALRQYVMEAAAWGRQVEQALSARRMAEDVGLSSLLAYIDGHGDEWTEEAIYELQRLVDDVYTRAVRLADSSAADREEEATQEQVEGESVSPELESENKENEDGWLDTSGTAERVEDAKEPAFMAELSDSPTDAADGEPDQVDNVTDGKRRWVDADDGGEPRQQVAPGRHVLPPLPYRYDALEPHISEEIMRLHHTKHHQSYVDGLNQAERMMAEARRTNNFDLLKHWEREVAFHGSGHYLHTIFWYNMHPEGGGEPRGELRAQIERDFGSFTAFRRHFTEAAKSAEGVGWALLVWAPRAHRLEILQAEKHQLMAQWDVIPLLVLDVWEHAYYLQYKNDRAAYIEHWWNVVNWRNVEERFHEAQKLRWQPF</sequence>
<dbReference type="InterPro" id="IPR036314">
    <property type="entry name" value="SOD_C_sf"/>
</dbReference>
<evidence type="ECO:0000259" key="6">
    <source>
        <dbReference type="Pfam" id="PF00081"/>
    </source>
</evidence>
<dbReference type="InterPro" id="IPR036324">
    <property type="entry name" value="Mn/Fe_SOD_N_sf"/>
</dbReference>
<dbReference type="EMBL" id="AYSF01000042">
    <property type="protein sequence ID" value="ESU72490.1"/>
    <property type="molecule type" value="Genomic_DNA"/>
</dbReference>